<evidence type="ECO:0000313" key="3">
    <source>
        <dbReference type="Proteomes" id="UP000242913"/>
    </source>
</evidence>
<gene>
    <name evidence="2" type="ORF">X798_01050</name>
</gene>
<protein>
    <submittedName>
        <fullName evidence="2">Uncharacterized protein</fullName>
    </submittedName>
</protein>
<evidence type="ECO:0000313" key="2">
    <source>
        <dbReference type="EMBL" id="OZC11869.1"/>
    </source>
</evidence>
<proteinExistence type="predicted"/>
<keyword evidence="1" id="KW-0732">Signal</keyword>
<feature type="signal peptide" evidence="1">
    <location>
        <begin position="1"/>
        <end position="22"/>
    </location>
</feature>
<evidence type="ECO:0000256" key="1">
    <source>
        <dbReference type="SAM" id="SignalP"/>
    </source>
</evidence>
<dbReference type="Proteomes" id="UP000242913">
    <property type="component" value="Unassembled WGS sequence"/>
</dbReference>
<accession>A0A238C345</accession>
<feature type="chain" id="PRO_5012940926" evidence="1">
    <location>
        <begin position="23"/>
        <end position="224"/>
    </location>
</feature>
<organism evidence="2 3">
    <name type="scientific">Onchocerca flexuosa</name>
    <dbReference type="NCBI Taxonomy" id="387005"/>
    <lineage>
        <taxon>Eukaryota</taxon>
        <taxon>Metazoa</taxon>
        <taxon>Ecdysozoa</taxon>
        <taxon>Nematoda</taxon>
        <taxon>Chromadorea</taxon>
        <taxon>Rhabditida</taxon>
        <taxon>Spirurina</taxon>
        <taxon>Spiruromorpha</taxon>
        <taxon>Filarioidea</taxon>
        <taxon>Onchocercidae</taxon>
        <taxon>Onchocerca</taxon>
    </lineage>
</organism>
<sequence>MSGTHHCWALLLLSSLWDIILCSNLCFQCSDPNIEVHYGAFFNNPRVLQDDSRENERQPPCDSGRNVRTQMCRDSCYTLNVTTFDIRSKQLLLFGMSHGCSTLILPSSRIRSNGCFHSNVLLKTTPPHPLQTQYCFCTGDTCNLISSASTMMRIGGSRLKEQDSALITRSHASITNITSCSTAKNVHISVTFLLLFVLMRCYIHVPISSFALHRNLSQEGNWQT</sequence>
<name>A0A238C345_9BILA</name>
<dbReference type="EMBL" id="KZ269979">
    <property type="protein sequence ID" value="OZC11869.1"/>
    <property type="molecule type" value="Genomic_DNA"/>
</dbReference>
<keyword evidence="3" id="KW-1185">Reference proteome</keyword>
<reference evidence="2 3" key="1">
    <citation type="submission" date="2015-12" db="EMBL/GenBank/DDBJ databases">
        <title>Draft genome of the nematode, Onchocerca flexuosa.</title>
        <authorList>
            <person name="Mitreva M."/>
        </authorList>
    </citation>
    <scope>NUCLEOTIDE SEQUENCE [LARGE SCALE GENOMIC DNA]</scope>
    <source>
        <strain evidence="2">Red Deer</strain>
    </source>
</reference>
<dbReference type="OrthoDB" id="5803885at2759"/>
<dbReference type="AlphaFoldDB" id="A0A238C345"/>